<dbReference type="OrthoDB" id="9767239at2"/>
<dbReference type="InterPro" id="IPR029058">
    <property type="entry name" value="AB_hydrolase_fold"/>
</dbReference>
<dbReference type="AlphaFoldDB" id="A0A378XL41"/>
<dbReference type="NCBIfam" id="TIGR01840">
    <property type="entry name" value="esterase_phb"/>
    <property type="match status" value="1"/>
</dbReference>
<dbReference type="Gene3D" id="3.40.50.1820">
    <property type="entry name" value="alpha/beta hydrolase"/>
    <property type="match status" value="1"/>
</dbReference>
<evidence type="ECO:0000256" key="1">
    <source>
        <dbReference type="ARBA" id="ARBA00022729"/>
    </source>
</evidence>
<sequence>MVFNPFMAGASNFFKQTQVFYDMQKEFMNNVRHLLPTSFQSSDMTVLHPDPVDVGTWERSVFTAPENTTEQFVNELEYYTFIPSIADNKQQAKHRGMVVMLHGCDQNASVFAQGTQMNLYAQKYGFIVLYPQQNKRHNFAQCWRWYNLDSDSGMAEVNTIMELISRTIKKYKIDSNNVFVAGMSAGAGMANAIAFSFPEKITAVALHSGPVFGQARDVRSGLTVMGGLINESDEELTSFLKTFSKPKPHDIPTLIIHGAKDDVVNISNATALSKQALYLNDLPLDTKVTVTRHNPDTPHAYTQKVYYHQKMPIVKVMEVDEMAHEWAGGDTSLPFNTDNGPNSSETILKFFSNYVTRPVEKK</sequence>
<dbReference type="Proteomes" id="UP000254603">
    <property type="component" value="Unassembled WGS sequence"/>
</dbReference>
<keyword evidence="1" id="KW-0732">Signal</keyword>
<evidence type="ECO:0000313" key="6">
    <source>
        <dbReference type="Proteomes" id="UP000594903"/>
    </source>
</evidence>
<proteinExistence type="predicted"/>
<dbReference type="Pfam" id="PF10503">
    <property type="entry name" value="Esterase_PHB"/>
    <property type="match status" value="1"/>
</dbReference>
<evidence type="ECO:0000256" key="2">
    <source>
        <dbReference type="ARBA" id="ARBA00022801"/>
    </source>
</evidence>
<keyword evidence="6" id="KW-1185">Reference proteome</keyword>
<dbReference type="STRING" id="1122619.GCA_000373745_01320"/>
<evidence type="ECO:0000313" key="5">
    <source>
        <dbReference type="Proteomes" id="UP000254603"/>
    </source>
</evidence>
<evidence type="ECO:0000313" key="3">
    <source>
        <dbReference type="EMBL" id="QPT40023.1"/>
    </source>
</evidence>
<dbReference type="GO" id="GO:0016787">
    <property type="term" value="F:hydrolase activity"/>
    <property type="evidence" value="ECO:0007669"/>
    <property type="project" value="UniProtKB-KW"/>
</dbReference>
<dbReference type="PANTHER" id="PTHR43037:SF1">
    <property type="entry name" value="BLL1128 PROTEIN"/>
    <property type="match status" value="1"/>
</dbReference>
<protein>
    <submittedName>
        <fullName evidence="3">PHB depolymerase family esterase</fullName>
    </submittedName>
    <submittedName>
        <fullName evidence="4">Poly(3-hydroxybutyrate) depolymerase</fullName>
    </submittedName>
</protein>
<dbReference type="Proteomes" id="UP000594903">
    <property type="component" value="Chromosome"/>
</dbReference>
<reference evidence="4 5" key="1">
    <citation type="submission" date="2018-06" db="EMBL/GenBank/DDBJ databases">
        <authorList>
            <consortium name="Pathogen Informatics"/>
            <person name="Doyle S."/>
        </authorList>
    </citation>
    <scope>NUCLEOTIDE SEQUENCE [LARGE SCALE GENOMIC DNA]</scope>
    <source>
        <strain evidence="4 5">NCTC11997</strain>
    </source>
</reference>
<dbReference type="InterPro" id="IPR010126">
    <property type="entry name" value="Esterase_phb"/>
</dbReference>
<reference evidence="3 6" key="2">
    <citation type="submission" date="2020-12" db="EMBL/GenBank/DDBJ databases">
        <title>FDA dAtabase for Regulatory Grade micrObial Sequences (FDA-ARGOS): Supporting development and validation of Infectious Disease Dx tests.</title>
        <authorList>
            <person name="Sproer C."/>
            <person name="Gronow S."/>
            <person name="Severitt S."/>
            <person name="Schroder I."/>
            <person name="Tallon L."/>
            <person name="Sadzewicz L."/>
            <person name="Zhao X."/>
            <person name="Boylan J."/>
            <person name="Ott S."/>
            <person name="Bowen H."/>
            <person name="Vavikolanu K."/>
            <person name="Mehta A."/>
            <person name="Aluvathingal J."/>
            <person name="Nadendla S."/>
            <person name="Lowell S."/>
            <person name="Myers T."/>
            <person name="Yan Y."/>
            <person name="Sichtig H."/>
        </authorList>
    </citation>
    <scope>NUCLEOTIDE SEQUENCE [LARGE SCALE GENOMIC DNA]</scope>
    <source>
        <strain evidence="3 6">FDAARGOS_872</strain>
    </source>
</reference>
<keyword evidence="2" id="KW-0378">Hydrolase</keyword>
<evidence type="ECO:0000313" key="4">
    <source>
        <dbReference type="EMBL" id="SUA58350.1"/>
    </source>
</evidence>
<dbReference type="InterPro" id="IPR050955">
    <property type="entry name" value="Plant_Biomass_Hydrol_Est"/>
</dbReference>
<organism evidence="4 5">
    <name type="scientific">Oligella ureolytica</name>
    <dbReference type="NCBI Taxonomy" id="90244"/>
    <lineage>
        <taxon>Bacteria</taxon>
        <taxon>Pseudomonadati</taxon>
        <taxon>Pseudomonadota</taxon>
        <taxon>Betaproteobacteria</taxon>
        <taxon>Burkholderiales</taxon>
        <taxon>Alcaligenaceae</taxon>
        <taxon>Oligella</taxon>
    </lineage>
</organism>
<accession>A0A378XL41</accession>
<dbReference type="PANTHER" id="PTHR43037">
    <property type="entry name" value="UNNAMED PRODUCT-RELATED"/>
    <property type="match status" value="1"/>
</dbReference>
<dbReference type="EMBL" id="UGSB01000001">
    <property type="protein sequence ID" value="SUA58350.1"/>
    <property type="molecule type" value="Genomic_DNA"/>
</dbReference>
<dbReference type="SUPFAM" id="SSF53474">
    <property type="entry name" value="alpha/beta-Hydrolases"/>
    <property type="match status" value="1"/>
</dbReference>
<dbReference type="EMBL" id="CP065725">
    <property type="protein sequence ID" value="QPT40023.1"/>
    <property type="molecule type" value="Genomic_DNA"/>
</dbReference>
<dbReference type="GO" id="GO:0005576">
    <property type="term" value="C:extracellular region"/>
    <property type="evidence" value="ECO:0007669"/>
    <property type="project" value="InterPro"/>
</dbReference>
<gene>
    <name evidence="3" type="ORF">I6G29_13130</name>
    <name evidence="4" type="ORF">NCTC11997_02696</name>
</gene>
<name>A0A378XL41_9BURK</name>